<dbReference type="GO" id="GO:0015031">
    <property type="term" value="P:protein transport"/>
    <property type="evidence" value="ECO:0007669"/>
    <property type="project" value="UniProtKB-KW"/>
</dbReference>
<sequence length="206" mass="23361">MATRITRLRRIIWFMLLLPGPALAFELADLQDRLSQSEALEGRFEQQRYLADLDTRLISSGHFLYERDTRVVWTLETPVEDRLVFKAESLPEAAPVPGEASGGSPDNARQREQVATLFLRLLQGDWQSLRERFSLELSGDENAWQVTLIPEAEALRERLSRIELQGGRHLEHLELDAANGDVLEVRFFDQRPLEAGAAEAPDASEP</sequence>
<keyword evidence="4" id="KW-0653">Protein transport</keyword>
<dbReference type="STRING" id="1121942.SAMN02745148_02057"/>
<evidence type="ECO:0000256" key="4">
    <source>
        <dbReference type="ARBA" id="ARBA00022927"/>
    </source>
</evidence>
<dbReference type="Pfam" id="PF03548">
    <property type="entry name" value="LolA"/>
    <property type="match status" value="1"/>
</dbReference>
<reference evidence="5 6" key="1">
    <citation type="submission" date="2016-11" db="EMBL/GenBank/DDBJ databases">
        <authorList>
            <person name="Jaros S."/>
            <person name="Januszkiewicz K."/>
            <person name="Wedrychowicz H."/>
        </authorList>
    </citation>
    <scope>NUCLEOTIDE SEQUENCE [LARGE SCALE GENOMIC DNA]</scope>
    <source>
        <strain evidence="5 6">DSM 19980</strain>
    </source>
</reference>
<dbReference type="SUPFAM" id="SSF89392">
    <property type="entry name" value="Prokaryotic lipoproteins and lipoprotein localization factors"/>
    <property type="match status" value="1"/>
</dbReference>
<protein>
    <submittedName>
        <fullName evidence="5">Outer membrane lipoprotein carrier protein LolA</fullName>
    </submittedName>
</protein>
<keyword evidence="2" id="KW-0813">Transport</keyword>
<dbReference type="Proteomes" id="UP000184346">
    <property type="component" value="Unassembled WGS sequence"/>
</dbReference>
<dbReference type="EMBL" id="FQUJ01000008">
    <property type="protein sequence ID" value="SHF21464.1"/>
    <property type="molecule type" value="Genomic_DNA"/>
</dbReference>
<dbReference type="OrthoDB" id="6372173at2"/>
<accession>A0A1M4ZU00</accession>
<evidence type="ECO:0000256" key="2">
    <source>
        <dbReference type="ARBA" id="ARBA00022448"/>
    </source>
</evidence>
<keyword evidence="5" id="KW-0449">Lipoprotein</keyword>
<keyword evidence="3" id="KW-0732">Signal</keyword>
<evidence type="ECO:0000256" key="3">
    <source>
        <dbReference type="ARBA" id="ARBA00022729"/>
    </source>
</evidence>
<evidence type="ECO:0000313" key="6">
    <source>
        <dbReference type="Proteomes" id="UP000184346"/>
    </source>
</evidence>
<dbReference type="Gene3D" id="2.50.20.10">
    <property type="entry name" value="Lipoprotein localisation LolA/LolB/LppX"/>
    <property type="match status" value="1"/>
</dbReference>
<dbReference type="AlphaFoldDB" id="A0A1M4ZU00"/>
<keyword evidence="6" id="KW-1185">Reference proteome</keyword>
<gene>
    <name evidence="5" type="ORF">SAMN02745148_02057</name>
</gene>
<name>A0A1M4ZU00_9GAMM</name>
<dbReference type="CDD" id="cd16325">
    <property type="entry name" value="LolA"/>
    <property type="match status" value="1"/>
</dbReference>
<organism evidence="5 6">
    <name type="scientific">Modicisalibacter ilicicola DSM 19980</name>
    <dbReference type="NCBI Taxonomy" id="1121942"/>
    <lineage>
        <taxon>Bacteria</taxon>
        <taxon>Pseudomonadati</taxon>
        <taxon>Pseudomonadota</taxon>
        <taxon>Gammaproteobacteria</taxon>
        <taxon>Oceanospirillales</taxon>
        <taxon>Halomonadaceae</taxon>
        <taxon>Modicisalibacter</taxon>
    </lineage>
</organism>
<dbReference type="InterPro" id="IPR004564">
    <property type="entry name" value="OM_lipoprot_carrier_LolA-like"/>
</dbReference>
<evidence type="ECO:0000256" key="1">
    <source>
        <dbReference type="ARBA" id="ARBA00011245"/>
    </source>
</evidence>
<dbReference type="InterPro" id="IPR029046">
    <property type="entry name" value="LolA/LolB/LppX"/>
</dbReference>
<proteinExistence type="predicted"/>
<dbReference type="RefSeq" id="WP_072822448.1">
    <property type="nucleotide sequence ID" value="NZ_FQUJ01000008.1"/>
</dbReference>
<evidence type="ECO:0000313" key="5">
    <source>
        <dbReference type="EMBL" id="SHF21464.1"/>
    </source>
</evidence>
<comment type="subunit">
    <text evidence="1">Monomer.</text>
</comment>